<keyword evidence="4 8" id="KW-0479">Metal-binding</keyword>
<feature type="binding site" evidence="8">
    <location>
        <position position="7"/>
    </location>
    <ligand>
        <name>Mg(2+)</name>
        <dbReference type="ChEBI" id="CHEBI:18420"/>
    </ligand>
</feature>
<keyword evidence="8" id="KW-0800">Toxin</keyword>
<dbReference type="STRING" id="113562.SAMN04489716_4057"/>
<dbReference type="GO" id="GO:0090729">
    <property type="term" value="F:toxin activity"/>
    <property type="evidence" value="ECO:0007669"/>
    <property type="project" value="UniProtKB-KW"/>
</dbReference>
<comment type="similarity">
    <text evidence="7 8">Belongs to the PINc/VapC protein family.</text>
</comment>
<comment type="cofactor">
    <cofactor evidence="1 8">
        <name>Mg(2+)</name>
        <dbReference type="ChEBI" id="CHEBI:18420"/>
    </cofactor>
</comment>
<evidence type="ECO:0000256" key="8">
    <source>
        <dbReference type="HAMAP-Rule" id="MF_00265"/>
    </source>
</evidence>
<keyword evidence="11" id="KW-1185">Reference proteome</keyword>
<dbReference type="EMBL" id="LT629758">
    <property type="protein sequence ID" value="SDT48778.1"/>
    <property type="molecule type" value="Genomic_DNA"/>
</dbReference>
<dbReference type="CDD" id="cd18749">
    <property type="entry name" value="PIN_VapC4-5_FitB-like"/>
    <property type="match status" value="1"/>
</dbReference>
<dbReference type="Proteomes" id="UP000198688">
    <property type="component" value="Chromosome I"/>
</dbReference>
<dbReference type="Gene3D" id="3.40.50.1010">
    <property type="entry name" value="5'-nuclease"/>
    <property type="match status" value="1"/>
</dbReference>
<dbReference type="InterPro" id="IPR050556">
    <property type="entry name" value="Type_II_TA_system_RNase"/>
</dbReference>
<dbReference type="EC" id="3.1.-.-" evidence="8"/>
<proteinExistence type="inferred from homology"/>
<keyword evidence="3 8" id="KW-0540">Nuclease</keyword>
<sequence length="134" mass="15002">MKHVIVDTDAFSHLWRNTAPATALASQLVGTIPVISSTTVAEVHFGAAKRGWGQRRVDQLEEAIRRYVVAPYHHDLARLWGRLKSQAQQSAHPLGQNTETNDLWICATAIYHNAPLLTLNRRHFESFPGLVLLS</sequence>
<feature type="binding site" evidence="8">
    <location>
        <position position="102"/>
    </location>
    <ligand>
        <name>Mg(2+)</name>
        <dbReference type="ChEBI" id="CHEBI:18420"/>
    </ligand>
</feature>
<name>A0A1H2AS36_9ACTN</name>
<evidence type="ECO:0000256" key="3">
    <source>
        <dbReference type="ARBA" id="ARBA00022722"/>
    </source>
</evidence>
<dbReference type="AlphaFoldDB" id="A0A1H2AS36"/>
<comment type="function">
    <text evidence="8">Toxic component of a toxin-antitoxin (TA) system. An RNase.</text>
</comment>
<feature type="domain" description="PIN" evidence="9">
    <location>
        <begin position="4"/>
        <end position="125"/>
    </location>
</feature>
<dbReference type="GO" id="GO:0016787">
    <property type="term" value="F:hydrolase activity"/>
    <property type="evidence" value="ECO:0007669"/>
    <property type="project" value="UniProtKB-KW"/>
</dbReference>
<dbReference type="OrthoDB" id="9799448at2"/>
<accession>A0A1H2AS36</accession>
<dbReference type="GO" id="GO:0004540">
    <property type="term" value="F:RNA nuclease activity"/>
    <property type="evidence" value="ECO:0007669"/>
    <property type="project" value="InterPro"/>
</dbReference>
<dbReference type="Pfam" id="PF01850">
    <property type="entry name" value="PIN"/>
    <property type="match status" value="1"/>
</dbReference>
<gene>
    <name evidence="8" type="primary">vapC</name>
    <name evidence="10" type="ORF">SAMN04489716_4057</name>
</gene>
<evidence type="ECO:0000256" key="5">
    <source>
        <dbReference type="ARBA" id="ARBA00022801"/>
    </source>
</evidence>
<evidence type="ECO:0000256" key="7">
    <source>
        <dbReference type="ARBA" id="ARBA00038093"/>
    </source>
</evidence>
<dbReference type="InterPro" id="IPR029060">
    <property type="entry name" value="PIN-like_dom_sf"/>
</dbReference>
<evidence type="ECO:0000256" key="6">
    <source>
        <dbReference type="ARBA" id="ARBA00022842"/>
    </source>
</evidence>
<dbReference type="GO" id="GO:0000287">
    <property type="term" value="F:magnesium ion binding"/>
    <property type="evidence" value="ECO:0007669"/>
    <property type="project" value="UniProtKB-UniRule"/>
</dbReference>
<organism evidence="10 11">
    <name type="scientific">Actinoplanes derwentensis</name>
    <dbReference type="NCBI Taxonomy" id="113562"/>
    <lineage>
        <taxon>Bacteria</taxon>
        <taxon>Bacillati</taxon>
        <taxon>Actinomycetota</taxon>
        <taxon>Actinomycetes</taxon>
        <taxon>Micromonosporales</taxon>
        <taxon>Micromonosporaceae</taxon>
        <taxon>Actinoplanes</taxon>
    </lineage>
</organism>
<evidence type="ECO:0000256" key="4">
    <source>
        <dbReference type="ARBA" id="ARBA00022723"/>
    </source>
</evidence>
<dbReference type="PANTHER" id="PTHR33653">
    <property type="entry name" value="RIBONUCLEASE VAPC2"/>
    <property type="match status" value="1"/>
</dbReference>
<dbReference type="InterPro" id="IPR002716">
    <property type="entry name" value="PIN_dom"/>
</dbReference>
<dbReference type="SUPFAM" id="SSF88723">
    <property type="entry name" value="PIN domain-like"/>
    <property type="match status" value="1"/>
</dbReference>
<reference evidence="10 11" key="1">
    <citation type="submission" date="2016-10" db="EMBL/GenBank/DDBJ databases">
        <authorList>
            <person name="de Groot N.N."/>
        </authorList>
    </citation>
    <scope>NUCLEOTIDE SEQUENCE [LARGE SCALE GENOMIC DNA]</scope>
    <source>
        <strain evidence="10 11">DSM 43941</strain>
    </source>
</reference>
<keyword evidence="2 8" id="KW-1277">Toxin-antitoxin system</keyword>
<dbReference type="HAMAP" id="MF_00265">
    <property type="entry name" value="VapC_Nob1"/>
    <property type="match status" value="1"/>
</dbReference>
<dbReference type="InterPro" id="IPR022907">
    <property type="entry name" value="VapC_family"/>
</dbReference>
<evidence type="ECO:0000256" key="1">
    <source>
        <dbReference type="ARBA" id="ARBA00001946"/>
    </source>
</evidence>
<keyword evidence="5 8" id="KW-0378">Hydrolase</keyword>
<evidence type="ECO:0000259" key="9">
    <source>
        <dbReference type="Pfam" id="PF01850"/>
    </source>
</evidence>
<evidence type="ECO:0000313" key="10">
    <source>
        <dbReference type="EMBL" id="SDT48778.1"/>
    </source>
</evidence>
<keyword evidence="6 8" id="KW-0460">Magnesium</keyword>
<protein>
    <recommendedName>
        <fullName evidence="8">Ribonuclease VapC</fullName>
        <shortName evidence="8">RNase VapC</shortName>
        <ecNumber evidence="8">3.1.-.-</ecNumber>
    </recommendedName>
    <alternativeName>
        <fullName evidence="8">Toxin VapC</fullName>
    </alternativeName>
</protein>
<dbReference type="PANTHER" id="PTHR33653:SF1">
    <property type="entry name" value="RIBONUCLEASE VAPC2"/>
    <property type="match status" value="1"/>
</dbReference>
<evidence type="ECO:0000313" key="11">
    <source>
        <dbReference type="Proteomes" id="UP000198688"/>
    </source>
</evidence>
<evidence type="ECO:0000256" key="2">
    <source>
        <dbReference type="ARBA" id="ARBA00022649"/>
    </source>
</evidence>